<evidence type="ECO:0000313" key="2">
    <source>
        <dbReference type="Proteomes" id="UP000595140"/>
    </source>
</evidence>
<accession>A0A484LCG0</accession>
<evidence type="ECO:0000313" key="1">
    <source>
        <dbReference type="EMBL" id="VFQ74013.1"/>
    </source>
</evidence>
<name>A0A484LCG0_9ASTE</name>
<organism evidence="1 2">
    <name type="scientific">Cuscuta campestris</name>
    <dbReference type="NCBI Taxonomy" id="132261"/>
    <lineage>
        <taxon>Eukaryota</taxon>
        <taxon>Viridiplantae</taxon>
        <taxon>Streptophyta</taxon>
        <taxon>Embryophyta</taxon>
        <taxon>Tracheophyta</taxon>
        <taxon>Spermatophyta</taxon>
        <taxon>Magnoliopsida</taxon>
        <taxon>eudicotyledons</taxon>
        <taxon>Gunneridae</taxon>
        <taxon>Pentapetalae</taxon>
        <taxon>asterids</taxon>
        <taxon>lamiids</taxon>
        <taxon>Solanales</taxon>
        <taxon>Convolvulaceae</taxon>
        <taxon>Cuscuteae</taxon>
        <taxon>Cuscuta</taxon>
        <taxon>Cuscuta subgen. Grammica</taxon>
        <taxon>Cuscuta sect. Cleistogrammica</taxon>
    </lineage>
</organism>
<protein>
    <submittedName>
        <fullName evidence="1">Uncharacterized protein</fullName>
    </submittedName>
</protein>
<keyword evidence="2" id="KW-1185">Reference proteome</keyword>
<reference evidence="1 2" key="1">
    <citation type="submission" date="2018-04" db="EMBL/GenBank/DDBJ databases">
        <authorList>
            <person name="Vogel A."/>
        </authorList>
    </citation>
    <scope>NUCLEOTIDE SEQUENCE [LARGE SCALE GENOMIC DNA]</scope>
</reference>
<dbReference type="AlphaFoldDB" id="A0A484LCG0"/>
<sequence length="111" mass="12305">MSTWYQSDPRVSFQTPALVSLMRRPSVSLGGAVRCRCVGVRARRPSSFAEQIRKVCSSPASSVKLCPLQTSSVQHRQVSLSADKSAVCPPLVIHNSARFLFVLVQIRRHQI</sequence>
<proteinExistence type="predicted"/>
<dbReference type="Proteomes" id="UP000595140">
    <property type="component" value="Unassembled WGS sequence"/>
</dbReference>
<gene>
    <name evidence="1" type="ORF">CCAM_LOCUS15789</name>
</gene>
<dbReference type="EMBL" id="OOIL02001294">
    <property type="protein sequence ID" value="VFQ74013.1"/>
    <property type="molecule type" value="Genomic_DNA"/>
</dbReference>